<evidence type="ECO:0000256" key="5">
    <source>
        <dbReference type="ARBA" id="ARBA00022989"/>
    </source>
</evidence>
<comment type="subcellular location">
    <subcellularLocation>
        <location evidence="1">Endomembrane system</location>
        <topology evidence="1">Multi-pass membrane protein</topology>
    </subcellularLocation>
    <subcellularLocation>
        <location evidence="7">Lysosome membrane</location>
        <topology evidence="7">Multi-pass membrane protein</topology>
    </subcellularLocation>
</comment>
<dbReference type="PANTHER" id="PTHR10981:SF0">
    <property type="entry name" value="BATTENIN"/>
    <property type="match status" value="1"/>
</dbReference>
<keyword evidence="3" id="KW-0813">Transport</keyword>
<dbReference type="InterPro" id="IPR003492">
    <property type="entry name" value="Battenin_disease_Cln3"/>
</dbReference>
<evidence type="ECO:0000256" key="6">
    <source>
        <dbReference type="ARBA" id="ARBA00023136"/>
    </source>
</evidence>
<proteinExistence type="inferred from homology"/>
<feature type="transmembrane region" description="Helical" evidence="7">
    <location>
        <begin position="252"/>
        <end position="273"/>
    </location>
</feature>
<evidence type="ECO:0000256" key="7">
    <source>
        <dbReference type="RuleBase" id="RU361113"/>
    </source>
</evidence>
<keyword evidence="5 7" id="KW-1133">Transmembrane helix</keyword>
<keyword evidence="9" id="KW-1185">Reference proteome</keyword>
<protein>
    <recommendedName>
        <fullName evidence="7">Battenin</fullName>
    </recommendedName>
</protein>
<evidence type="ECO:0000256" key="3">
    <source>
        <dbReference type="ARBA" id="ARBA00022448"/>
    </source>
</evidence>
<dbReference type="EMBL" id="CALNXK010000009">
    <property type="protein sequence ID" value="CAH3041462.1"/>
    <property type="molecule type" value="Genomic_DNA"/>
</dbReference>
<dbReference type="PRINTS" id="PR01315">
    <property type="entry name" value="BATTENIN"/>
</dbReference>
<feature type="transmembrane region" description="Helical" evidence="7">
    <location>
        <begin position="51"/>
        <end position="72"/>
    </location>
</feature>
<feature type="transmembrane region" description="Helical" evidence="7">
    <location>
        <begin position="383"/>
        <end position="405"/>
    </location>
</feature>
<evidence type="ECO:0000256" key="1">
    <source>
        <dbReference type="ARBA" id="ARBA00004127"/>
    </source>
</evidence>
<feature type="transmembrane region" description="Helical" evidence="7">
    <location>
        <begin position="285"/>
        <end position="307"/>
    </location>
</feature>
<feature type="transmembrane region" description="Helical" evidence="7">
    <location>
        <begin position="346"/>
        <end position="371"/>
    </location>
</feature>
<dbReference type="PROSITE" id="PS51257">
    <property type="entry name" value="PROKAR_LIPOPROTEIN"/>
    <property type="match status" value="1"/>
</dbReference>
<name>A0ABN8N2I3_9CNID</name>
<feature type="transmembrane region" description="Helical" evidence="7">
    <location>
        <begin position="77"/>
        <end position="96"/>
    </location>
</feature>
<comment type="caution">
    <text evidence="8">The sequence shown here is derived from an EMBL/GenBank/DDBJ whole genome shotgun (WGS) entry which is preliminary data.</text>
</comment>
<comment type="similarity">
    <text evidence="2 7">Belongs to the battenin family.</text>
</comment>
<dbReference type="PANTHER" id="PTHR10981">
    <property type="entry name" value="BATTENIN"/>
    <property type="match status" value="1"/>
</dbReference>
<evidence type="ECO:0000313" key="8">
    <source>
        <dbReference type="EMBL" id="CAH3041462.1"/>
    </source>
</evidence>
<sequence>MSESGKSDQQDHENMLTVMAFFACGTLIYNGFSLFITAAQDILAGTYIQSSMVLIACILPSFVFTLIAPYFVQKISYFARFITVGLALLCGLLILALAEQVYWKLIGLGIASVGYSMSEMTVLGLTSFYREVALTAFSAGTGVGYVITPFYYTALTTWACVSPQIAIVIMAVVSLLIPACYYIMDKKHVKPPSPSSEKHAGVEYTALDANKEYECEELDSQRDDKNNSRDYHLSVQEKFAVIWKMLPDLITIYIAWFSEYLVYVSIVTTLAFPNAPFSTRDHYQYYIFTLTGGEAVGRSYLVILSYIKAEWAEKAKIPCLWGLAIIQVFHLLFFILAVWYRFLPSVWIILLLSFSCGAGVGVFYVNAVAVFKVKFEGPEKEFAMGYLIVAIIAGELAAALLGLYIEPVLREHCTMILNNTGLCFTRSHSSYRLSSSCHVDNSYRVEIPS</sequence>
<reference evidence="8 9" key="1">
    <citation type="submission" date="2022-05" db="EMBL/GenBank/DDBJ databases">
        <authorList>
            <consortium name="Genoscope - CEA"/>
            <person name="William W."/>
        </authorList>
    </citation>
    <scope>NUCLEOTIDE SEQUENCE [LARGE SCALE GENOMIC DNA]</scope>
</reference>
<dbReference type="Gene3D" id="1.20.1250.20">
    <property type="entry name" value="MFS general substrate transporter like domains"/>
    <property type="match status" value="1"/>
</dbReference>
<feature type="transmembrane region" description="Helical" evidence="7">
    <location>
        <begin position="16"/>
        <end position="39"/>
    </location>
</feature>
<keyword evidence="7" id="KW-0458">Lysosome</keyword>
<evidence type="ECO:0000256" key="4">
    <source>
        <dbReference type="ARBA" id="ARBA00022692"/>
    </source>
</evidence>
<dbReference type="InterPro" id="IPR036259">
    <property type="entry name" value="MFS_trans_sf"/>
</dbReference>
<keyword evidence="4 7" id="KW-0812">Transmembrane</keyword>
<accession>A0ABN8N2I3</accession>
<evidence type="ECO:0000313" key="9">
    <source>
        <dbReference type="Proteomes" id="UP001159405"/>
    </source>
</evidence>
<dbReference type="Proteomes" id="UP001159405">
    <property type="component" value="Unassembled WGS sequence"/>
</dbReference>
<evidence type="ECO:0000256" key="2">
    <source>
        <dbReference type="ARBA" id="ARBA00007467"/>
    </source>
</evidence>
<organism evidence="8 9">
    <name type="scientific">Porites lobata</name>
    <dbReference type="NCBI Taxonomy" id="104759"/>
    <lineage>
        <taxon>Eukaryota</taxon>
        <taxon>Metazoa</taxon>
        <taxon>Cnidaria</taxon>
        <taxon>Anthozoa</taxon>
        <taxon>Hexacorallia</taxon>
        <taxon>Scleractinia</taxon>
        <taxon>Fungiina</taxon>
        <taxon>Poritidae</taxon>
        <taxon>Porites</taxon>
    </lineage>
</organism>
<dbReference type="Pfam" id="PF02487">
    <property type="entry name" value="CLN3"/>
    <property type="match status" value="1"/>
</dbReference>
<feature type="transmembrane region" description="Helical" evidence="7">
    <location>
        <begin position="102"/>
        <end position="125"/>
    </location>
</feature>
<keyword evidence="6 7" id="KW-0472">Membrane</keyword>
<feature type="transmembrane region" description="Helical" evidence="7">
    <location>
        <begin position="319"/>
        <end position="340"/>
    </location>
</feature>
<feature type="transmembrane region" description="Helical" evidence="7">
    <location>
        <begin position="132"/>
        <end position="152"/>
    </location>
</feature>
<gene>
    <name evidence="8" type="ORF">PLOB_00048264</name>
</gene>
<feature type="transmembrane region" description="Helical" evidence="7">
    <location>
        <begin position="164"/>
        <end position="184"/>
    </location>
</feature>
<dbReference type="SUPFAM" id="SSF103473">
    <property type="entry name" value="MFS general substrate transporter"/>
    <property type="match status" value="2"/>
</dbReference>